<dbReference type="Proteomes" id="UP000758155">
    <property type="component" value="Unassembled WGS sequence"/>
</dbReference>
<dbReference type="OrthoDB" id="7464126at2759"/>
<reference evidence="2" key="1">
    <citation type="submission" date="2019-04" db="EMBL/GenBank/DDBJ databases">
        <title>Sequencing of skin fungus with MAO and IRED activity.</title>
        <authorList>
            <person name="Marsaioli A.J."/>
            <person name="Bonatto J.M.C."/>
            <person name="Reis Junior O."/>
        </authorList>
    </citation>
    <scope>NUCLEOTIDE SEQUENCE</scope>
    <source>
        <strain evidence="2">28M1</strain>
    </source>
</reference>
<dbReference type="EMBL" id="SWKV01000132">
    <property type="protein sequence ID" value="KAF3031622.1"/>
    <property type="molecule type" value="Genomic_DNA"/>
</dbReference>
<protein>
    <recommendedName>
        <fullName evidence="1">DUF7708 domain-containing protein</fullName>
    </recommendedName>
</protein>
<gene>
    <name evidence="2" type="ORF">E8E12_001273</name>
</gene>
<evidence type="ECO:0000313" key="2">
    <source>
        <dbReference type="EMBL" id="KAF3031622.1"/>
    </source>
</evidence>
<feature type="domain" description="DUF7708" evidence="1">
    <location>
        <begin position="40"/>
        <end position="151"/>
    </location>
</feature>
<keyword evidence="3" id="KW-1185">Reference proteome</keyword>
<dbReference type="Pfam" id="PF24809">
    <property type="entry name" value="DUF7708"/>
    <property type="match status" value="1"/>
</dbReference>
<evidence type="ECO:0000313" key="3">
    <source>
        <dbReference type="Proteomes" id="UP000758155"/>
    </source>
</evidence>
<dbReference type="InterPro" id="IPR056125">
    <property type="entry name" value="DUF7708"/>
</dbReference>
<accession>A0A9P4WG97</accession>
<dbReference type="AlphaFoldDB" id="A0A9P4WG97"/>
<comment type="caution">
    <text evidence="2">The sequence shown here is derived from an EMBL/GenBank/DDBJ whole genome shotgun (WGS) entry which is preliminary data.</text>
</comment>
<proteinExistence type="predicted"/>
<name>A0A9P4WG97_9PLEO</name>
<organism evidence="2 3">
    <name type="scientific">Didymella heteroderae</name>
    <dbReference type="NCBI Taxonomy" id="1769908"/>
    <lineage>
        <taxon>Eukaryota</taxon>
        <taxon>Fungi</taxon>
        <taxon>Dikarya</taxon>
        <taxon>Ascomycota</taxon>
        <taxon>Pezizomycotina</taxon>
        <taxon>Dothideomycetes</taxon>
        <taxon>Pleosporomycetidae</taxon>
        <taxon>Pleosporales</taxon>
        <taxon>Pleosporineae</taxon>
        <taxon>Didymellaceae</taxon>
        <taxon>Didymella</taxon>
    </lineage>
</organism>
<evidence type="ECO:0000259" key="1">
    <source>
        <dbReference type="Pfam" id="PF24809"/>
    </source>
</evidence>
<sequence>MLNILAELHADAENFRQRSIESRWKYNRKTGNTVVIRNVFKKIVRWINMFKQFWDIAVQYDPAHASLPWAVVRFLLQIVTNDMHKLTLVIEGLAWIAELICRYAVTEALYIQSTSKADQGLERAVVKLYASILGYLSKAKQYFEQSTASQYTPSSGQIQ</sequence>